<dbReference type="InterPro" id="IPR003695">
    <property type="entry name" value="Ppx_GppA_N"/>
</dbReference>
<dbReference type="Gene3D" id="3.30.420.40">
    <property type="match status" value="1"/>
</dbReference>
<dbReference type="PANTHER" id="PTHR30005:SF0">
    <property type="entry name" value="RETROGRADE REGULATION PROTEIN 2"/>
    <property type="match status" value="1"/>
</dbReference>
<dbReference type="InterPro" id="IPR050273">
    <property type="entry name" value="GppA/Ppx_hydrolase"/>
</dbReference>
<dbReference type="AlphaFoldDB" id="A0A1G9Y0X9"/>
<dbReference type="Proteomes" id="UP000199440">
    <property type="component" value="Unassembled WGS sequence"/>
</dbReference>
<dbReference type="SUPFAM" id="SSF53067">
    <property type="entry name" value="Actin-like ATPase domain"/>
    <property type="match status" value="2"/>
</dbReference>
<dbReference type="Gene3D" id="3.30.420.150">
    <property type="entry name" value="Exopolyphosphatase. Domain 2"/>
    <property type="match status" value="1"/>
</dbReference>
<dbReference type="STRING" id="192904.SAMN04488514_12016"/>
<dbReference type="GO" id="GO:0016462">
    <property type="term" value="F:pyrophosphatase activity"/>
    <property type="evidence" value="ECO:0007669"/>
    <property type="project" value="TreeGrafter"/>
</dbReference>
<reference evidence="2 3" key="1">
    <citation type="submission" date="2016-10" db="EMBL/GenBank/DDBJ databases">
        <authorList>
            <person name="de Groot N.N."/>
        </authorList>
    </citation>
    <scope>NUCLEOTIDE SEQUENCE [LARGE SCALE GENOMIC DNA]</scope>
    <source>
        <strain evidence="2 3">DSM 19886</strain>
    </source>
</reference>
<gene>
    <name evidence="2" type="ORF">SAMN04488514_12016</name>
</gene>
<evidence type="ECO:0000313" key="2">
    <source>
        <dbReference type="EMBL" id="SDN02718.1"/>
    </source>
</evidence>
<sequence>MSSLKVRKFAAIDIGSNAIRLLTHNVIEEKGKITRFRKSALIRVPVRLGEDSFTVGEISENNVERMVNTMKAFKLLMNVHGVEKYMACATSAMREANNGIEVIEKIEKESGVKIELIDGKREAAIIASTDLKQLIQKDQSYLYIDVGGGSTEFTIFSGEKIKTSKSFKLGTVRLINNLVGEGTWKKLEEWIKENVKDIPKLSIIGSGGNINKLHKMSGRKEGEPLSYVWLNAQFRFLESLSYDERISELGLNPDRADVIIPAARIFLSAAKWSGAKKIHVPKIGLSDGIIKTLYYMEK</sequence>
<evidence type="ECO:0000259" key="1">
    <source>
        <dbReference type="Pfam" id="PF02541"/>
    </source>
</evidence>
<organism evidence="2 3">
    <name type="scientific">Kriegella aquimaris</name>
    <dbReference type="NCBI Taxonomy" id="192904"/>
    <lineage>
        <taxon>Bacteria</taxon>
        <taxon>Pseudomonadati</taxon>
        <taxon>Bacteroidota</taxon>
        <taxon>Flavobacteriia</taxon>
        <taxon>Flavobacteriales</taxon>
        <taxon>Flavobacteriaceae</taxon>
        <taxon>Kriegella</taxon>
    </lineage>
</organism>
<dbReference type="Pfam" id="PF02541">
    <property type="entry name" value="Ppx-GppA"/>
    <property type="match status" value="1"/>
</dbReference>
<dbReference type="PANTHER" id="PTHR30005">
    <property type="entry name" value="EXOPOLYPHOSPHATASE"/>
    <property type="match status" value="1"/>
</dbReference>
<dbReference type="CDD" id="cd24006">
    <property type="entry name" value="ASKHA_NBD_PPX_GppA"/>
    <property type="match status" value="1"/>
</dbReference>
<dbReference type="OrthoDB" id="9814545at2"/>
<keyword evidence="3" id="KW-1185">Reference proteome</keyword>
<dbReference type="InterPro" id="IPR043129">
    <property type="entry name" value="ATPase_NBD"/>
</dbReference>
<evidence type="ECO:0000313" key="3">
    <source>
        <dbReference type="Proteomes" id="UP000199440"/>
    </source>
</evidence>
<feature type="domain" description="Ppx/GppA phosphatase N-terminal" evidence="1">
    <location>
        <begin position="44"/>
        <end position="290"/>
    </location>
</feature>
<dbReference type="RefSeq" id="WP_089895437.1">
    <property type="nucleotide sequence ID" value="NZ_FNGV01000020.1"/>
</dbReference>
<dbReference type="EMBL" id="FNGV01000020">
    <property type="protein sequence ID" value="SDN02718.1"/>
    <property type="molecule type" value="Genomic_DNA"/>
</dbReference>
<accession>A0A1G9Y0X9</accession>
<proteinExistence type="predicted"/>
<name>A0A1G9Y0X9_9FLAO</name>
<protein>
    <submittedName>
        <fullName evidence="2">Exopolyphosphatase / guanosine-5'-triphosphate,3'-diphosphate pyrophosphatase</fullName>
    </submittedName>
</protein>